<keyword evidence="2" id="KW-0175">Coiled coil</keyword>
<feature type="signal peptide" evidence="3">
    <location>
        <begin position="1"/>
        <end position="19"/>
    </location>
</feature>
<protein>
    <recommendedName>
        <fullName evidence="4">Outer membrane protein beta-barrel domain-containing protein</fullName>
    </recommendedName>
</protein>
<dbReference type="Pfam" id="PF13505">
    <property type="entry name" value="OMP_b-brl"/>
    <property type="match status" value="2"/>
</dbReference>
<dbReference type="SUPFAM" id="SSF56925">
    <property type="entry name" value="OMPA-like"/>
    <property type="match status" value="2"/>
</dbReference>
<reference evidence="5 6" key="1">
    <citation type="submission" date="2019-01" db="EMBL/GenBank/DDBJ databases">
        <title>Whole Genome of Ornithobacterium rhinotracheale FARPER-174b.</title>
        <authorList>
            <person name="Tataje-Lavanda L.A."/>
            <person name="Montalvan A."/>
            <person name="Montesinos R."/>
            <person name="Zimic M."/>
            <person name="Fernandez-Sanchez M."/>
            <person name="Fernandez-Diaz M."/>
        </authorList>
    </citation>
    <scope>NUCLEOTIDE SEQUENCE [LARGE SCALE GENOMIC DNA]</scope>
    <source>
        <strain evidence="5 6">FARPER-174b</strain>
    </source>
</reference>
<keyword evidence="1 3" id="KW-0732">Signal</keyword>
<dbReference type="RefSeq" id="WP_128500706.1">
    <property type="nucleotide sequence ID" value="NZ_CP035107.1"/>
</dbReference>
<evidence type="ECO:0000313" key="6">
    <source>
        <dbReference type="Proteomes" id="UP000287701"/>
    </source>
</evidence>
<sequence length="729" mass="79854">MKKTIICSALAFLGIQANAQVEDVSVTLSPTASYNWFDNNSAIKDGLMIGGRVGFGFGEYFELRALYEKSVDLKSEIDKLDIKGEDWKKFTEKFESRNVDVERIGGEMKANIPTGGALAPYVTLGSGVQKLKHDDLEDEQIYLSLGLGTKVNLSDRVVLNLEGKNTAYNLNKANVLFQEAGKSELEKALGDSKDDRMYNWAVLAGLQFYLGGREPGSLTELDRAYLRKFSGGLSGFKFVVEPGVAQIKFNDDLNLRDTYLVGGTAGFDFNQFVGLRGFYYQATQDEEFKKFDDLAMYGADIVARLNVARGLTPYITLGGGYLNAYSTYEGRDAARDIEDPSSYFVKGGLGLNVPLGQHLDIFGAANLLYTTATKPQNIQKPSELKQSQMYNVGLRFKLGAPAKEDQVLERKLGAESQVYKDRIAELEAELQKAYKDNDSDKAVRVIKEKQKIEKGYKNTNKVVLTPQELEDLVEKTIDQVNEKYASPKAKKNFGNKAQKADELKKLLLEVNRSDYKNYQTSQGVNLQNSATQEILNELRELSSKVDRNTNEISKLAGVASADNTVVVPATNTAAPAVEQGATTPVPAVVNEDGETGVVKSLFVNNGISIDAGAIFGGGTTGEVGIRGHYGFTNTNWEFQPSLYVGVAGDGAFGANANLLYKFNIDRGFIVQPYLGAGLGYNKLDDESKFGANLVVGTSFNVLDGKLYVDYTALNLADFNKISVGYKFGL</sequence>
<feature type="domain" description="Outer membrane protein beta-barrel" evidence="4">
    <location>
        <begin position="238"/>
        <end position="393"/>
    </location>
</feature>
<evidence type="ECO:0000313" key="5">
    <source>
        <dbReference type="EMBL" id="QAR30203.1"/>
    </source>
</evidence>
<evidence type="ECO:0000256" key="1">
    <source>
        <dbReference type="ARBA" id="ARBA00022729"/>
    </source>
</evidence>
<name>A0A410JPU8_ORNRH</name>
<dbReference type="InterPro" id="IPR027385">
    <property type="entry name" value="Beta-barrel_OMP"/>
</dbReference>
<feature type="domain" description="Outer membrane protein beta-barrel" evidence="4">
    <location>
        <begin position="6"/>
        <end position="170"/>
    </location>
</feature>
<dbReference type="Gene3D" id="2.40.160.20">
    <property type="match status" value="2"/>
</dbReference>
<evidence type="ECO:0000256" key="3">
    <source>
        <dbReference type="SAM" id="SignalP"/>
    </source>
</evidence>
<organism evidence="5 6">
    <name type="scientific">Ornithobacterium rhinotracheale</name>
    <dbReference type="NCBI Taxonomy" id="28251"/>
    <lineage>
        <taxon>Bacteria</taxon>
        <taxon>Pseudomonadati</taxon>
        <taxon>Bacteroidota</taxon>
        <taxon>Flavobacteriia</taxon>
        <taxon>Flavobacteriales</taxon>
        <taxon>Weeksellaceae</taxon>
        <taxon>Ornithobacterium</taxon>
    </lineage>
</organism>
<dbReference type="EMBL" id="CP035107">
    <property type="protein sequence ID" value="QAR30203.1"/>
    <property type="molecule type" value="Genomic_DNA"/>
</dbReference>
<dbReference type="InterPro" id="IPR011250">
    <property type="entry name" value="OMP/PagP_B-barrel"/>
</dbReference>
<dbReference type="OrthoDB" id="1010796at2"/>
<evidence type="ECO:0000259" key="4">
    <source>
        <dbReference type="Pfam" id="PF13505"/>
    </source>
</evidence>
<dbReference type="Proteomes" id="UP000287701">
    <property type="component" value="Chromosome"/>
</dbReference>
<accession>A0A410JPU8</accession>
<proteinExistence type="predicted"/>
<evidence type="ECO:0000256" key="2">
    <source>
        <dbReference type="SAM" id="Coils"/>
    </source>
</evidence>
<gene>
    <name evidence="5" type="ORF">EQP59_01930</name>
</gene>
<feature type="chain" id="PRO_5019312332" description="Outer membrane protein beta-barrel domain-containing protein" evidence="3">
    <location>
        <begin position="20"/>
        <end position="729"/>
    </location>
</feature>
<feature type="coiled-coil region" evidence="2">
    <location>
        <begin position="409"/>
        <end position="443"/>
    </location>
</feature>
<dbReference type="AlphaFoldDB" id="A0A410JPU8"/>